<organism evidence="2 3">
    <name type="scientific">Rhynchosporium secalis</name>
    <name type="common">Barley scald fungus</name>
    <dbReference type="NCBI Taxonomy" id="38038"/>
    <lineage>
        <taxon>Eukaryota</taxon>
        <taxon>Fungi</taxon>
        <taxon>Dikarya</taxon>
        <taxon>Ascomycota</taxon>
        <taxon>Pezizomycotina</taxon>
        <taxon>Leotiomycetes</taxon>
        <taxon>Helotiales</taxon>
        <taxon>Ploettnerulaceae</taxon>
        <taxon>Rhynchosporium</taxon>
    </lineage>
</organism>
<name>A0A1E1MWS0_RHYSE</name>
<reference evidence="3" key="1">
    <citation type="submission" date="2016-03" db="EMBL/GenBank/DDBJ databases">
        <authorList>
            <person name="Guldener U."/>
        </authorList>
    </citation>
    <scope>NUCLEOTIDE SEQUENCE [LARGE SCALE GENOMIC DNA]</scope>
</reference>
<gene>
    <name evidence="2" type="ORF">RSE6_15141</name>
</gene>
<evidence type="ECO:0000313" key="3">
    <source>
        <dbReference type="Proteomes" id="UP000177625"/>
    </source>
</evidence>
<dbReference type="Proteomes" id="UP000177625">
    <property type="component" value="Unassembled WGS sequence"/>
</dbReference>
<feature type="compositionally biased region" description="Basic and acidic residues" evidence="1">
    <location>
        <begin position="202"/>
        <end position="212"/>
    </location>
</feature>
<keyword evidence="3" id="KW-1185">Reference proteome</keyword>
<evidence type="ECO:0000313" key="2">
    <source>
        <dbReference type="EMBL" id="CZT53521.1"/>
    </source>
</evidence>
<feature type="compositionally biased region" description="Basic and acidic residues" evidence="1">
    <location>
        <begin position="86"/>
        <end position="95"/>
    </location>
</feature>
<proteinExistence type="predicted"/>
<feature type="region of interest" description="Disordered" evidence="1">
    <location>
        <begin position="81"/>
        <end position="108"/>
    </location>
</feature>
<feature type="compositionally biased region" description="Polar residues" evidence="1">
    <location>
        <begin position="20"/>
        <end position="41"/>
    </location>
</feature>
<feature type="compositionally biased region" description="Polar residues" evidence="1">
    <location>
        <begin position="1"/>
        <end position="12"/>
    </location>
</feature>
<sequence>MSASQQYASQTGADARHLASNINPDSPTSPPSNGGHSASRNTGHEDAALGVPFRTTAKRVSMQDVDHEIEETLQTNAIESYFGKDGSPRADHQSNSREAGATQRAGSHGITNLSETFDERQNSVHGRTNLKILIRDAKISSETPSLLLPKAQLQAMATSDTQAPHIEAAIDVERLGSLGLKKRRREQTSDLPPVDNTASSDDGGRDSRRSKVDCDCDDVHTWWMTLKIGEMNEAVDRIDTAIGLAMNLSYGSNNMDNITIEYNLIDLLKELREILESAKDDMRAEGGRDREATG</sequence>
<dbReference type="AlphaFoldDB" id="A0A1E1MWS0"/>
<protein>
    <submittedName>
        <fullName evidence="2">Uncharacterized protein</fullName>
    </submittedName>
</protein>
<feature type="region of interest" description="Disordered" evidence="1">
    <location>
        <begin position="1"/>
        <end position="54"/>
    </location>
</feature>
<feature type="region of interest" description="Disordered" evidence="1">
    <location>
        <begin position="183"/>
        <end position="212"/>
    </location>
</feature>
<dbReference type="EMBL" id="FJVC01001113">
    <property type="protein sequence ID" value="CZT53521.1"/>
    <property type="molecule type" value="Genomic_DNA"/>
</dbReference>
<evidence type="ECO:0000256" key="1">
    <source>
        <dbReference type="SAM" id="MobiDB-lite"/>
    </source>
</evidence>
<accession>A0A1E1MWS0</accession>